<gene>
    <name evidence="1" type="ORF">PDJAM_G00186540</name>
</gene>
<evidence type="ECO:0000313" key="1">
    <source>
        <dbReference type="EMBL" id="MCJ8730627.1"/>
    </source>
</evidence>
<keyword evidence="2" id="KW-1185">Reference proteome</keyword>
<protein>
    <submittedName>
        <fullName evidence="1">Uncharacterized protein</fullName>
    </submittedName>
</protein>
<dbReference type="EMBL" id="CM040977">
    <property type="protein sequence ID" value="MCJ8730627.1"/>
    <property type="molecule type" value="Genomic_DNA"/>
</dbReference>
<organism evidence="1 2">
    <name type="scientific">Pangasius djambal</name>
    <dbReference type="NCBI Taxonomy" id="1691987"/>
    <lineage>
        <taxon>Eukaryota</taxon>
        <taxon>Metazoa</taxon>
        <taxon>Chordata</taxon>
        <taxon>Craniata</taxon>
        <taxon>Vertebrata</taxon>
        <taxon>Euteleostomi</taxon>
        <taxon>Actinopterygii</taxon>
        <taxon>Neopterygii</taxon>
        <taxon>Teleostei</taxon>
        <taxon>Ostariophysi</taxon>
        <taxon>Siluriformes</taxon>
        <taxon>Pangasiidae</taxon>
        <taxon>Pangasius</taxon>
    </lineage>
</organism>
<comment type="caution">
    <text evidence="1">The sequence shown here is derived from an EMBL/GenBank/DDBJ whole genome shotgun (WGS) entry which is preliminary data.</text>
</comment>
<name>A0ACC5Y5L2_9TELE</name>
<accession>A0ACC5Y5L2</accession>
<dbReference type="Proteomes" id="UP000830395">
    <property type="component" value="Chromosome 3"/>
</dbReference>
<sequence length="386" mass="43543">MATEDQVLKSSVVTGDGLQNENAAEWKSRKAESMCAPVPLSHQVAGHKYGIHKVGILQHFDGTVLKQLQPPPRGPCEMHFYTQVFAQDCTDPHLLALQQHLPKYYGTWSTPDNPNELYLKLEDVAGRFTCPCIMDVKIGRRSYDPFASQEKQEEQIRKYPLMEEIGFLILGMRVYHVASGSYISHGQFYGRSLTKETLKTGLARFFHNGEELRKDAISSSIHKIRNILHWFEGQRQLHFYASSLLFVYEGSLHIANAKNGSEALTGQKHRQAELENKNNAHLTCSQLKSSCGQVNCSSILEAIHYVRKVNGFGSHSLHHQDKGMTAEMEAKTNTEVEGKSSNGGKEENVEVRMIDFAHVFPSDSSDEGYIYGLRSLLFVLEQILRD</sequence>
<reference evidence="1" key="1">
    <citation type="submission" date="2020-02" db="EMBL/GenBank/DDBJ databases">
        <title>Genome sequencing of the panga catfish, Pangasius djambal.</title>
        <authorList>
            <person name="Wen M."/>
            <person name="Zahm M."/>
            <person name="Roques C."/>
            <person name="Cabau C."/>
            <person name="Klopp C."/>
            <person name="Donnadieu C."/>
            <person name="Jouanno E."/>
            <person name="Avarre J.-C."/>
            <person name="Campet M."/>
            <person name="Ha T."/>
            <person name="Dugue R."/>
            <person name="Lampietro C."/>
            <person name="Louis A."/>
            <person name="Herpin A."/>
            <person name="Echchiki A."/>
            <person name="Berthelot C."/>
            <person name="Parey E."/>
            <person name="Roest-Crollius H."/>
            <person name="Braasch I."/>
            <person name="Postlethwait J.H."/>
            <person name="Bobe J."/>
            <person name="Montfort J."/>
            <person name="Bouchez O."/>
            <person name="Begum T."/>
            <person name="Schartl M."/>
            <person name="Gustiano R."/>
            <person name="Guiguen Y."/>
        </authorList>
    </citation>
    <scope>NUCLEOTIDE SEQUENCE</scope>
    <source>
        <strain evidence="1">Pdj_M5554</strain>
    </source>
</reference>
<evidence type="ECO:0000313" key="2">
    <source>
        <dbReference type="Proteomes" id="UP000830395"/>
    </source>
</evidence>
<proteinExistence type="predicted"/>